<accession>A0A0P0L8U6</accession>
<protein>
    <submittedName>
        <fullName evidence="2">N-acetylglucosamine repressor</fullName>
    </submittedName>
</protein>
<reference evidence="3" key="1">
    <citation type="submission" date="2015-10" db="EMBL/GenBank/DDBJ databases">
        <title>Extensive mobilome-driven genome diversification in gut-associated Bacteroides vulgatus mpk.</title>
        <authorList>
            <person name="Beier S."/>
            <person name="Lange A."/>
            <person name="Huson D.H."/>
            <person name="Frick J.-S."/>
            <person name="Autenrieth I.B."/>
        </authorList>
    </citation>
    <scope>NUCLEOTIDE SEQUENCE [LARGE SCALE GENOMIC DNA]</scope>
    <source>
        <strain evidence="3">mpk</strain>
    </source>
</reference>
<dbReference type="Pfam" id="PF13412">
    <property type="entry name" value="HTH_24"/>
    <property type="match status" value="1"/>
</dbReference>
<dbReference type="PROSITE" id="PS01125">
    <property type="entry name" value="ROK"/>
    <property type="match status" value="1"/>
</dbReference>
<dbReference type="InterPro" id="IPR043129">
    <property type="entry name" value="ATPase_NBD"/>
</dbReference>
<comment type="similarity">
    <text evidence="1">Belongs to the ROK (NagC/XylR) family.</text>
</comment>
<organism evidence="2 3">
    <name type="scientific">Phocaeicola vulgatus</name>
    <name type="common">Bacteroides vulgatus</name>
    <dbReference type="NCBI Taxonomy" id="821"/>
    <lineage>
        <taxon>Bacteria</taxon>
        <taxon>Pseudomonadati</taxon>
        <taxon>Bacteroidota</taxon>
        <taxon>Bacteroidia</taxon>
        <taxon>Bacteroidales</taxon>
        <taxon>Bacteroidaceae</taxon>
        <taxon>Phocaeicola</taxon>
    </lineage>
</organism>
<evidence type="ECO:0000256" key="1">
    <source>
        <dbReference type="ARBA" id="ARBA00006479"/>
    </source>
</evidence>
<dbReference type="EMBL" id="CP013020">
    <property type="protein sequence ID" value="ALK86195.1"/>
    <property type="molecule type" value="Genomic_DNA"/>
</dbReference>
<name>A0A0P0L8U6_PHOVU</name>
<dbReference type="Gene3D" id="1.10.10.10">
    <property type="entry name" value="Winged helix-like DNA-binding domain superfamily/Winged helix DNA-binding domain"/>
    <property type="match status" value="1"/>
</dbReference>
<dbReference type="InterPro" id="IPR036388">
    <property type="entry name" value="WH-like_DNA-bd_sf"/>
</dbReference>
<evidence type="ECO:0000313" key="2">
    <source>
        <dbReference type="EMBL" id="ALK86195.1"/>
    </source>
</evidence>
<dbReference type="Proteomes" id="UP000061587">
    <property type="component" value="Chromosome"/>
</dbReference>
<evidence type="ECO:0000313" key="3">
    <source>
        <dbReference type="Proteomes" id="UP000061587"/>
    </source>
</evidence>
<proteinExistence type="inferred from homology"/>
<dbReference type="PANTHER" id="PTHR18964:SF149">
    <property type="entry name" value="BIFUNCTIONAL UDP-N-ACETYLGLUCOSAMINE 2-EPIMERASE_N-ACETYLMANNOSAMINE KINASE"/>
    <property type="match status" value="1"/>
</dbReference>
<dbReference type="PANTHER" id="PTHR18964">
    <property type="entry name" value="ROK (REPRESSOR, ORF, KINASE) FAMILY"/>
    <property type="match status" value="1"/>
</dbReference>
<reference evidence="2 3" key="2">
    <citation type="journal article" date="2016" name="Genome Biol. Evol.">
        <title>Extensive mobilome-driven genome diversification in mouse gut-associated Bacteroides vulgatus mpk.</title>
        <authorList>
            <person name="Lange A."/>
            <person name="Beier S."/>
            <person name="Steimle A."/>
            <person name="Autenrieth I.B."/>
            <person name="Huson D.H."/>
            <person name="Frick J.S."/>
        </authorList>
    </citation>
    <scope>NUCLEOTIDE SEQUENCE [LARGE SCALE GENOMIC DNA]</scope>
    <source>
        <strain evidence="3">mpk</strain>
    </source>
</reference>
<dbReference type="Gene3D" id="3.30.420.40">
    <property type="match status" value="2"/>
</dbReference>
<dbReference type="AlphaFoldDB" id="A0A0P0L8U6"/>
<dbReference type="InterPro" id="IPR036390">
    <property type="entry name" value="WH_DNA-bd_sf"/>
</dbReference>
<dbReference type="Pfam" id="PF00480">
    <property type="entry name" value="ROK"/>
    <property type="match status" value="1"/>
</dbReference>
<dbReference type="PATRIC" id="fig|821.40.peg.4373"/>
<sequence length="410" mass="45742">MWTLTEYFIMGENLLKEIEKGSKMAVMKKKIITHYIYSGSSTITDLAREMDLSVPTVTKFIDEMCEEGYINDYGKLETSGGRHPSLYGLNADSGYFVGVEVRQFSINLGLINFKGDVVQLKMNVPFKAKNTPESLDELCKLIKHFLQKVSVEKDKILNINVNLSGRVNPDLGYSYSIFNFDERPLTDVISEKVGGYRVSIDNDTRAMIYGEYMQGVVKGEKNIIFINVSWGLGMGIIIDGKIYKGKSGFSGEFGHNFGYENEIICHCGKKGCIETEVSGAALHRILLEHINNGENSIISNTKKNLEDLTLDDIIDAVNKEDLLCIELVEEIGVKLGRHVAGLINIFNPELVIIGGALSRTGDYLTQPITTAIRKYTLNLMNRDSVIVESKLKERAGIIGACMLSRSKLFE</sequence>
<gene>
    <name evidence="2" type="ORF">BvMPK_3634</name>
</gene>
<dbReference type="InterPro" id="IPR049874">
    <property type="entry name" value="ROK_cs"/>
</dbReference>
<dbReference type="InterPro" id="IPR000600">
    <property type="entry name" value="ROK"/>
</dbReference>
<dbReference type="SUPFAM" id="SSF46785">
    <property type="entry name" value="Winged helix' DNA-binding domain"/>
    <property type="match status" value="1"/>
</dbReference>
<dbReference type="SUPFAM" id="SSF53067">
    <property type="entry name" value="Actin-like ATPase domain"/>
    <property type="match status" value="1"/>
</dbReference>